<evidence type="ECO:0000256" key="4">
    <source>
        <dbReference type="ARBA" id="ARBA00022692"/>
    </source>
</evidence>
<keyword evidence="5 7" id="KW-1133">Transmembrane helix</keyword>
<dbReference type="EMBL" id="FOIZ01000001">
    <property type="protein sequence ID" value="SEW00845.1"/>
    <property type="molecule type" value="Genomic_DNA"/>
</dbReference>
<dbReference type="InterPro" id="IPR051800">
    <property type="entry name" value="PqiA-PqiB_transport"/>
</dbReference>
<evidence type="ECO:0000256" key="7">
    <source>
        <dbReference type="SAM" id="Phobius"/>
    </source>
</evidence>
<feature type="transmembrane region" description="Helical" evidence="7">
    <location>
        <begin position="99"/>
        <end position="127"/>
    </location>
</feature>
<keyword evidence="4 7" id="KW-0812">Transmembrane</keyword>
<proteinExistence type="predicted"/>
<evidence type="ECO:0000256" key="5">
    <source>
        <dbReference type="ARBA" id="ARBA00022989"/>
    </source>
</evidence>
<organism evidence="8 9">
    <name type="scientific">Cognatiyoonia koreensis</name>
    <dbReference type="NCBI Taxonomy" id="364200"/>
    <lineage>
        <taxon>Bacteria</taxon>
        <taxon>Pseudomonadati</taxon>
        <taxon>Pseudomonadota</taxon>
        <taxon>Alphaproteobacteria</taxon>
        <taxon>Rhodobacterales</taxon>
        <taxon>Paracoccaceae</taxon>
        <taxon>Cognatiyoonia</taxon>
    </lineage>
</organism>
<evidence type="ECO:0000256" key="6">
    <source>
        <dbReference type="ARBA" id="ARBA00023136"/>
    </source>
</evidence>
<dbReference type="Pfam" id="PF04403">
    <property type="entry name" value="PqiA"/>
    <property type="match status" value="1"/>
</dbReference>
<accession>A0A1I0NHQ9</accession>
<reference evidence="8 9" key="1">
    <citation type="submission" date="2016-10" db="EMBL/GenBank/DDBJ databases">
        <authorList>
            <person name="de Groot N.N."/>
        </authorList>
    </citation>
    <scope>NUCLEOTIDE SEQUENCE [LARGE SCALE GENOMIC DNA]</scope>
    <source>
        <strain evidence="8 9">DSM 17925</strain>
    </source>
</reference>
<dbReference type="RefSeq" id="WP_242650473.1">
    <property type="nucleotide sequence ID" value="NZ_FOIZ01000001.1"/>
</dbReference>
<evidence type="ECO:0000313" key="8">
    <source>
        <dbReference type="EMBL" id="SEW00845.1"/>
    </source>
</evidence>
<evidence type="ECO:0000256" key="1">
    <source>
        <dbReference type="ARBA" id="ARBA00004533"/>
    </source>
</evidence>
<feature type="transmembrane region" description="Helical" evidence="7">
    <location>
        <begin position="148"/>
        <end position="168"/>
    </location>
</feature>
<gene>
    <name evidence="8" type="ORF">SAMN04488515_0624</name>
</gene>
<dbReference type="STRING" id="364200.SAMN04488515_0624"/>
<dbReference type="PANTHER" id="PTHR30462:SF3">
    <property type="entry name" value="INTERMEMBRANE TRANSPORT PROTEIN PQIA"/>
    <property type="match status" value="1"/>
</dbReference>
<dbReference type="GO" id="GO:0005886">
    <property type="term" value="C:plasma membrane"/>
    <property type="evidence" value="ECO:0007669"/>
    <property type="project" value="UniProtKB-SubCell"/>
</dbReference>
<evidence type="ECO:0000256" key="3">
    <source>
        <dbReference type="ARBA" id="ARBA00022519"/>
    </source>
</evidence>
<dbReference type="InterPro" id="IPR007498">
    <property type="entry name" value="PqiA-like"/>
</dbReference>
<evidence type="ECO:0000313" key="9">
    <source>
        <dbReference type="Proteomes" id="UP000199167"/>
    </source>
</evidence>
<dbReference type="PANTHER" id="PTHR30462">
    <property type="entry name" value="INTERMEMBRANE TRANSPORT PROTEIN PQIB-RELATED"/>
    <property type="match status" value="1"/>
</dbReference>
<keyword evidence="3" id="KW-0997">Cell inner membrane</keyword>
<keyword evidence="2" id="KW-1003">Cell membrane</keyword>
<protein>
    <submittedName>
        <fullName evidence="8">Paraquat-inducible protein A</fullName>
    </submittedName>
</protein>
<dbReference type="AlphaFoldDB" id="A0A1I0NHQ9"/>
<dbReference type="Proteomes" id="UP000199167">
    <property type="component" value="Unassembled WGS sequence"/>
</dbReference>
<sequence length="210" mass="22871">MGSAGHIDGLITAREAGLVACQNCGQVHEANATVCIRCEGRIASRKPQSLQNVWAWLIAGIITFIPANVYPMLRTNTLVESSESTIIGGVVELIHYGNYGIGAIVFIASILIPLGKFLAIIYLALSVQKRSVLNMHQRHKLYDIVEFIGRWSMIDVFVVAILSALVQLNTVASINPGIAAVSFALSVIFTMLAAQSFDPRMIWDADRKSE</sequence>
<keyword evidence="9" id="KW-1185">Reference proteome</keyword>
<feature type="transmembrane region" description="Helical" evidence="7">
    <location>
        <begin position="174"/>
        <end position="194"/>
    </location>
</feature>
<name>A0A1I0NHQ9_9RHOB</name>
<comment type="subcellular location">
    <subcellularLocation>
        <location evidence="1">Cell inner membrane</location>
    </subcellularLocation>
</comment>
<feature type="transmembrane region" description="Helical" evidence="7">
    <location>
        <begin position="53"/>
        <end position="73"/>
    </location>
</feature>
<evidence type="ECO:0000256" key="2">
    <source>
        <dbReference type="ARBA" id="ARBA00022475"/>
    </source>
</evidence>
<keyword evidence="6 7" id="KW-0472">Membrane</keyword>